<dbReference type="Proteomes" id="UP001163846">
    <property type="component" value="Unassembled WGS sequence"/>
</dbReference>
<accession>A0AA38U580</accession>
<dbReference type="EMBL" id="MU806959">
    <property type="protein sequence ID" value="KAJ3832441.1"/>
    <property type="molecule type" value="Genomic_DNA"/>
</dbReference>
<dbReference type="AlphaFoldDB" id="A0AA38U580"/>
<evidence type="ECO:0000313" key="2">
    <source>
        <dbReference type="Proteomes" id="UP001163846"/>
    </source>
</evidence>
<name>A0AA38U580_9AGAR</name>
<proteinExistence type="predicted"/>
<sequence>MAIPFPMSPTTITIHCPLNAPLPDDPHGKSTNKSGSFRWSLIARVSVGGVGERRRSSHVYRGLCLRGGRRGRRRAAVIGDERKEQRSKWGRRENGHVLRIFATTHSEPFLLSANMELMLQLEKFAFVRSDHEEQEKNTPLRISKVCLSLDRCLHQNSLGLSIPIESSPSEFIHRIVHPKNLFEMDISRTIIDEFAKESG</sequence>
<comment type="caution">
    <text evidence="1">The sequence shown here is derived from an EMBL/GenBank/DDBJ whole genome shotgun (WGS) entry which is preliminary data.</text>
</comment>
<protein>
    <submittedName>
        <fullName evidence="1">Uncharacterized protein</fullName>
    </submittedName>
</protein>
<reference evidence="1" key="1">
    <citation type="submission" date="2022-08" db="EMBL/GenBank/DDBJ databases">
        <authorList>
            <consortium name="DOE Joint Genome Institute"/>
            <person name="Min B."/>
            <person name="Riley R."/>
            <person name="Sierra-Patev S."/>
            <person name="Naranjo-Ortiz M."/>
            <person name="Looney B."/>
            <person name="Konkel Z."/>
            <person name="Slot J.C."/>
            <person name="Sakamoto Y."/>
            <person name="Steenwyk J.L."/>
            <person name="Rokas A."/>
            <person name="Carro J."/>
            <person name="Camarero S."/>
            <person name="Ferreira P."/>
            <person name="Molpeceres G."/>
            <person name="Ruiz-Duenas F.J."/>
            <person name="Serrano A."/>
            <person name="Henrissat B."/>
            <person name="Drula E."/>
            <person name="Hughes K.W."/>
            <person name="Mata J.L."/>
            <person name="Ishikawa N.K."/>
            <person name="Vargas-Isla R."/>
            <person name="Ushijima S."/>
            <person name="Smith C.A."/>
            <person name="Ahrendt S."/>
            <person name="Andreopoulos W."/>
            <person name="He G."/>
            <person name="Labutti K."/>
            <person name="Lipzen A."/>
            <person name="Ng V."/>
            <person name="Sandor L."/>
            <person name="Barry K."/>
            <person name="Martinez A.T."/>
            <person name="Xiao Y."/>
            <person name="Gibbons J.G."/>
            <person name="Terashima K."/>
            <person name="Hibbett D.S."/>
            <person name="Grigoriev I.V."/>
        </authorList>
    </citation>
    <scope>NUCLEOTIDE SEQUENCE</scope>
    <source>
        <strain evidence="1">TFB9207</strain>
    </source>
</reference>
<gene>
    <name evidence="1" type="ORF">F5878DRAFT_8975</name>
</gene>
<keyword evidence="2" id="KW-1185">Reference proteome</keyword>
<evidence type="ECO:0000313" key="1">
    <source>
        <dbReference type="EMBL" id="KAJ3832441.1"/>
    </source>
</evidence>
<organism evidence="1 2">
    <name type="scientific">Lentinula raphanica</name>
    <dbReference type="NCBI Taxonomy" id="153919"/>
    <lineage>
        <taxon>Eukaryota</taxon>
        <taxon>Fungi</taxon>
        <taxon>Dikarya</taxon>
        <taxon>Basidiomycota</taxon>
        <taxon>Agaricomycotina</taxon>
        <taxon>Agaricomycetes</taxon>
        <taxon>Agaricomycetidae</taxon>
        <taxon>Agaricales</taxon>
        <taxon>Marasmiineae</taxon>
        <taxon>Omphalotaceae</taxon>
        <taxon>Lentinula</taxon>
    </lineage>
</organism>